<organism evidence="1 2">
    <name type="scientific">Paracoccus simplex</name>
    <dbReference type="NCBI Taxonomy" id="2086346"/>
    <lineage>
        <taxon>Bacteria</taxon>
        <taxon>Pseudomonadati</taxon>
        <taxon>Pseudomonadota</taxon>
        <taxon>Alphaproteobacteria</taxon>
        <taxon>Rhodobacterales</taxon>
        <taxon>Paracoccaceae</taxon>
        <taxon>Paracoccus</taxon>
    </lineage>
</organism>
<dbReference type="Gene3D" id="3.30.70.1700">
    <property type="entry name" value="Phage minor tail protein U"/>
    <property type="match status" value="1"/>
</dbReference>
<dbReference type="InterPro" id="IPR038512">
    <property type="entry name" value="GpU-like_sf"/>
</dbReference>
<keyword evidence="2" id="KW-1185">Reference proteome</keyword>
<accession>A0ABV7RWD8</accession>
<dbReference type="EMBL" id="JBHRXE010000016">
    <property type="protein sequence ID" value="MFC3569195.1"/>
    <property type="molecule type" value="Genomic_DNA"/>
</dbReference>
<reference evidence="2" key="1">
    <citation type="journal article" date="2019" name="Int. J. Syst. Evol. Microbiol.">
        <title>The Global Catalogue of Microorganisms (GCM) 10K type strain sequencing project: providing services to taxonomists for standard genome sequencing and annotation.</title>
        <authorList>
            <consortium name="The Broad Institute Genomics Platform"/>
            <consortium name="The Broad Institute Genome Sequencing Center for Infectious Disease"/>
            <person name="Wu L."/>
            <person name="Ma J."/>
        </authorList>
    </citation>
    <scope>NUCLEOTIDE SEQUENCE [LARGE SCALE GENOMIC DNA]</scope>
    <source>
        <strain evidence="2">VKM B-3226</strain>
    </source>
</reference>
<evidence type="ECO:0008006" key="3">
    <source>
        <dbReference type="Google" id="ProtNLM"/>
    </source>
</evidence>
<sequence>MSHYRSDARAVVRTALIAHLRFADFTAPKVWPGVVDADSLPVIGVLTPQDSSRMETMTSTERKTLMQVAVRRKGGENVEDILDEDSEVIEAVVLAALRAQNRFCFLRETSVVSNTDGVQNVGTLVMTFEITTVRPEASLPVAP</sequence>
<gene>
    <name evidence="1" type="ORF">ACFOMP_07005</name>
</gene>
<dbReference type="RefSeq" id="WP_379028889.1">
    <property type="nucleotide sequence ID" value="NZ_JBHRXE010000016.1"/>
</dbReference>
<comment type="caution">
    <text evidence="1">The sequence shown here is derived from an EMBL/GenBank/DDBJ whole genome shotgun (WGS) entry which is preliminary data.</text>
</comment>
<dbReference type="Proteomes" id="UP001595596">
    <property type="component" value="Unassembled WGS sequence"/>
</dbReference>
<name>A0ABV7RWD8_9RHOB</name>
<protein>
    <recommendedName>
        <fullName evidence="3">DUF3168 domain-containing protein</fullName>
    </recommendedName>
</protein>
<evidence type="ECO:0000313" key="1">
    <source>
        <dbReference type="EMBL" id="MFC3569195.1"/>
    </source>
</evidence>
<proteinExistence type="predicted"/>
<evidence type="ECO:0000313" key="2">
    <source>
        <dbReference type="Proteomes" id="UP001595596"/>
    </source>
</evidence>